<evidence type="ECO:0000313" key="1">
    <source>
        <dbReference type="Proteomes" id="UP000887579"/>
    </source>
</evidence>
<dbReference type="WBParaSite" id="ES5_v2.g13902.t1">
    <property type="protein sequence ID" value="ES5_v2.g13902.t1"/>
    <property type="gene ID" value="ES5_v2.g13902"/>
</dbReference>
<sequence length="491" mass="53480">MVKLGRLLDEEEYQHRIVPCLVKLFSSPDRTTRVKLLEKIEEFAPHLKPQVLNDKIYANLVTGFLDTNPAVRESTVKAMVLLAEKLNYNNLNVDLMKYLARLQGGDDQPGIRTNTTICLGKIGCYIDPSQRQKVLISAFSRALKDPFPPARMSGVLALGATQQFYTLNEVATKILPALSLLTVDPEKQVRDQGFKALKGFLEKLEKASENPSIIPELEAQVNVGGRSGLLSSEKVPAWAGWAIKAISGKFYKSTNPPVTEENVTSGAPETKATESERMSKVEETIKKTESSQKAVADGWGDLDDDEEEQEDEEAAWNSNTSSTGTTSVRAKSTEKSFQRNPTPTGWDIDDKESTNDPDDWSTGWENPKPKAPATTMDDDLEAMLGTVQSPHESRGSTPSRPTASKVEQVSSSGWDADFDVSGDTDNFGNSGNAGGGWDDGSWGATEEKPATTQRDRRAELAAKNEQRKKELAAKKAGKGLGALKLGGGKGD</sequence>
<evidence type="ECO:0000313" key="2">
    <source>
        <dbReference type="WBParaSite" id="ES5_v2.g13902.t1"/>
    </source>
</evidence>
<proteinExistence type="predicted"/>
<accession>A0AC34FB59</accession>
<dbReference type="Proteomes" id="UP000887579">
    <property type="component" value="Unplaced"/>
</dbReference>
<name>A0AC34FB59_9BILA</name>
<organism evidence="1 2">
    <name type="scientific">Panagrolaimus sp. ES5</name>
    <dbReference type="NCBI Taxonomy" id="591445"/>
    <lineage>
        <taxon>Eukaryota</taxon>
        <taxon>Metazoa</taxon>
        <taxon>Ecdysozoa</taxon>
        <taxon>Nematoda</taxon>
        <taxon>Chromadorea</taxon>
        <taxon>Rhabditida</taxon>
        <taxon>Tylenchina</taxon>
        <taxon>Panagrolaimomorpha</taxon>
        <taxon>Panagrolaimoidea</taxon>
        <taxon>Panagrolaimidae</taxon>
        <taxon>Panagrolaimus</taxon>
    </lineage>
</organism>
<protein>
    <submittedName>
        <fullName evidence="2">N-terminal kinase-like protein</fullName>
    </submittedName>
</protein>
<reference evidence="2" key="1">
    <citation type="submission" date="2022-11" db="UniProtKB">
        <authorList>
            <consortium name="WormBaseParasite"/>
        </authorList>
    </citation>
    <scope>IDENTIFICATION</scope>
</reference>